<reference evidence="1 2" key="1">
    <citation type="submission" date="2018-09" db="EMBL/GenBank/DDBJ databases">
        <title>Phylogeny of the Shewanellaceae, and recommendation for two new genera, Pseudoshewanella and Parashewanella.</title>
        <authorList>
            <person name="Wang G."/>
        </authorList>
    </citation>
    <scope>NUCLEOTIDE SEQUENCE [LARGE SCALE GENOMIC DNA]</scope>
    <source>
        <strain evidence="1 2">C51</strain>
    </source>
</reference>
<dbReference type="AlphaFoldDB" id="A0A3L8PZ06"/>
<sequence length="468" mass="54407">MSLTPYYLNEHQDRYLDALALLSLKTNPRADFYISPLSPKNLTYRITIIDQQVELVHLIRKTDSAYEWPCIASEGGIARDIKTRLTVKLSSLQRPTIVDRFFNNKDYSWELQHLNRCSEVLELTQTSLLTQTSSQWFDKVKQPASSNEALVAAFNFNVAFHSREPCSRLYDCHCVEDSQGQLFGYADPAVFQFMFRLKKLGHRVIILCSSSLNYDFAQRLFSRYNIELKSNNLMDLNYMQHEGLKNIPELIEHLGFTDNMLLFDADQKHFSKCCHFYWVNNKTSFPIHLLPQLPKSIEQWIKCANEEPSATNPLLTLVVNLNTLFAHDKKRGRFTVRRLHYNMGIYTPYIDLDAIQQLKVFIAKGHRLHIFCTDYPRTKASAVNALLSRLGLKLPPVCVRQLCSNKIAPKHVTSELEKIISGKDTLYLDSNSNYNPLRTEFEKQLNPFLNYFFRVCDSNNFLKIYKLQ</sequence>
<dbReference type="EMBL" id="QZEI01000027">
    <property type="protein sequence ID" value="RLV59748.1"/>
    <property type="molecule type" value="Genomic_DNA"/>
</dbReference>
<comment type="caution">
    <text evidence="1">The sequence shown here is derived from an EMBL/GenBank/DDBJ whole genome shotgun (WGS) entry which is preliminary data.</text>
</comment>
<accession>A0A3L8PZ06</accession>
<proteinExistence type="predicted"/>
<organism evidence="1 2">
    <name type="scientific">Parashewanella curva</name>
    <dbReference type="NCBI Taxonomy" id="2338552"/>
    <lineage>
        <taxon>Bacteria</taxon>
        <taxon>Pseudomonadati</taxon>
        <taxon>Pseudomonadota</taxon>
        <taxon>Gammaproteobacteria</taxon>
        <taxon>Alteromonadales</taxon>
        <taxon>Shewanellaceae</taxon>
        <taxon>Parashewanella</taxon>
    </lineage>
</organism>
<gene>
    <name evidence="1" type="ORF">D5018_10280</name>
</gene>
<name>A0A3L8PZ06_9GAMM</name>
<keyword evidence="2" id="KW-1185">Reference proteome</keyword>
<evidence type="ECO:0000313" key="1">
    <source>
        <dbReference type="EMBL" id="RLV59748.1"/>
    </source>
</evidence>
<evidence type="ECO:0000313" key="2">
    <source>
        <dbReference type="Proteomes" id="UP000281474"/>
    </source>
</evidence>
<dbReference type="RefSeq" id="WP_121838917.1">
    <property type="nucleotide sequence ID" value="NZ_ML014776.1"/>
</dbReference>
<protein>
    <submittedName>
        <fullName evidence="1">Uncharacterized protein</fullName>
    </submittedName>
</protein>
<dbReference type="Proteomes" id="UP000281474">
    <property type="component" value="Unassembled WGS sequence"/>
</dbReference>